<organism evidence="2 3">
    <name type="scientific">Pogonomyrmex barbatus</name>
    <name type="common">red harvester ant</name>
    <dbReference type="NCBI Taxonomy" id="144034"/>
    <lineage>
        <taxon>Eukaryota</taxon>
        <taxon>Metazoa</taxon>
        <taxon>Ecdysozoa</taxon>
        <taxon>Arthropoda</taxon>
        <taxon>Hexapoda</taxon>
        <taxon>Insecta</taxon>
        <taxon>Pterygota</taxon>
        <taxon>Neoptera</taxon>
        <taxon>Endopterygota</taxon>
        <taxon>Hymenoptera</taxon>
        <taxon>Apocrita</taxon>
        <taxon>Aculeata</taxon>
        <taxon>Formicoidea</taxon>
        <taxon>Formicidae</taxon>
        <taxon>Myrmicinae</taxon>
        <taxon>Pogonomyrmex</taxon>
    </lineage>
</organism>
<dbReference type="AlphaFoldDB" id="A0A6I9WV75"/>
<dbReference type="RefSeq" id="XP_011647255.1">
    <property type="nucleotide sequence ID" value="XM_011648953.2"/>
</dbReference>
<proteinExistence type="predicted"/>
<gene>
    <name evidence="3" type="primary">LOC105433578</name>
</gene>
<keyword evidence="2" id="KW-1185">Reference proteome</keyword>
<evidence type="ECO:0000256" key="1">
    <source>
        <dbReference type="SAM" id="MobiDB-lite"/>
    </source>
</evidence>
<sequence length="151" mass="17283">MVRKKFPSDLYLAKFLDPSTQDSSFRCSCTPHSQKYFPQIISRDLSSVTLQRSWQPIQDTRVLTAEDFRWSIKRPRGDDHDDFDEDEDERVCAHFPSRREANAYRPRSLKGTITAMANSLSQIPIVNTDADGLHTKPTGSSDAKPFFNDGR</sequence>
<reference evidence="3" key="1">
    <citation type="submission" date="2025-08" db="UniProtKB">
        <authorList>
            <consortium name="RefSeq"/>
        </authorList>
    </citation>
    <scope>IDENTIFICATION</scope>
</reference>
<dbReference type="GeneID" id="105433578"/>
<feature type="region of interest" description="Disordered" evidence="1">
    <location>
        <begin position="129"/>
        <end position="151"/>
    </location>
</feature>
<name>A0A6I9WV75_9HYME</name>
<evidence type="ECO:0000313" key="2">
    <source>
        <dbReference type="Proteomes" id="UP000504615"/>
    </source>
</evidence>
<accession>A0A6I9WV75</accession>
<dbReference type="KEGG" id="pbar:105433578"/>
<evidence type="ECO:0000313" key="3">
    <source>
        <dbReference type="RefSeq" id="XP_011647255.1"/>
    </source>
</evidence>
<dbReference type="Proteomes" id="UP000504615">
    <property type="component" value="Unplaced"/>
</dbReference>
<protein>
    <submittedName>
        <fullName evidence="3">Uncharacterized protein LOC105433578</fullName>
    </submittedName>
</protein>